<evidence type="ECO:0000313" key="3">
    <source>
        <dbReference type="Proteomes" id="UP001281761"/>
    </source>
</evidence>
<dbReference type="Proteomes" id="UP001281761">
    <property type="component" value="Unassembled WGS sequence"/>
</dbReference>
<feature type="region of interest" description="Disordered" evidence="1">
    <location>
        <begin position="1"/>
        <end position="120"/>
    </location>
</feature>
<name>A0ABQ9WR67_9EUKA</name>
<feature type="compositionally biased region" description="Polar residues" evidence="1">
    <location>
        <begin position="14"/>
        <end position="25"/>
    </location>
</feature>
<organism evidence="2 3">
    <name type="scientific">Blattamonas nauphoetae</name>
    <dbReference type="NCBI Taxonomy" id="2049346"/>
    <lineage>
        <taxon>Eukaryota</taxon>
        <taxon>Metamonada</taxon>
        <taxon>Preaxostyla</taxon>
        <taxon>Oxymonadida</taxon>
        <taxon>Blattamonas</taxon>
    </lineage>
</organism>
<evidence type="ECO:0000313" key="2">
    <source>
        <dbReference type="EMBL" id="KAK2941987.1"/>
    </source>
</evidence>
<protein>
    <submittedName>
        <fullName evidence="2">Uncharacterized protein</fullName>
    </submittedName>
</protein>
<gene>
    <name evidence="2" type="ORF">BLNAU_23110</name>
</gene>
<dbReference type="EMBL" id="JARBJD010000445">
    <property type="protein sequence ID" value="KAK2941987.1"/>
    <property type="molecule type" value="Genomic_DNA"/>
</dbReference>
<reference evidence="2 3" key="1">
    <citation type="journal article" date="2022" name="bioRxiv">
        <title>Genomics of Preaxostyla Flagellates Illuminates Evolutionary Transitions and the Path Towards Mitochondrial Loss.</title>
        <authorList>
            <person name="Novak L.V.F."/>
            <person name="Treitli S.C."/>
            <person name="Pyrih J."/>
            <person name="Halakuc P."/>
            <person name="Pipaliya S.V."/>
            <person name="Vacek V."/>
            <person name="Brzon O."/>
            <person name="Soukal P."/>
            <person name="Eme L."/>
            <person name="Dacks J.B."/>
            <person name="Karnkowska A."/>
            <person name="Elias M."/>
            <person name="Hampl V."/>
        </authorList>
    </citation>
    <scope>NUCLEOTIDE SEQUENCE [LARGE SCALE GENOMIC DNA]</scope>
    <source>
        <strain evidence="2">NAU3</strain>
        <tissue evidence="2">Gut</tissue>
    </source>
</reference>
<feature type="compositionally biased region" description="Low complexity" evidence="1">
    <location>
        <begin position="62"/>
        <end position="76"/>
    </location>
</feature>
<keyword evidence="3" id="KW-1185">Reference proteome</keyword>
<sequence length="120" mass="13392">MRKSLHTSAPPRATSPQGLSDQNARYPTRNKMMGHWLRTLPDQSGQDSRGKSREQDEGRNRLPLLLSHLLVTTLSPRKMTPHGLPTAPERTPHLSAVDDRRLSPKLVQGSGSPQMGPDQW</sequence>
<feature type="compositionally biased region" description="Basic and acidic residues" evidence="1">
    <location>
        <begin position="90"/>
        <end position="102"/>
    </location>
</feature>
<comment type="caution">
    <text evidence="2">The sequence shown here is derived from an EMBL/GenBank/DDBJ whole genome shotgun (WGS) entry which is preliminary data.</text>
</comment>
<feature type="compositionally biased region" description="Basic and acidic residues" evidence="1">
    <location>
        <begin position="48"/>
        <end position="60"/>
    </location>
</feature>
<accession>A0ABQ9WR67</accession>
<proteinExistence type="predicted"/>
<evidence type="ECO:0000256" key="1">
    <source>
        <dbReference type="SAM" id="MobiDB-lite"/>
    </source>
</evidence>